<dbReference type="Gene3D" id="3.30.730.10">
    <property type="entry name" value="AP2/ERF domain"/>
    <property type="match status" value="1"/>
</dbReference>
<dbReference type="InterPro" id="IPR036955">
    <property type="entry name" value="AP2/ERF_dom_sf"/>
</dbReference>
<keyword evidence="3" id="KW-0238">DNA-binding</keyword>
<dbReference type="PANTHER" id="PTHR31190">
    <property type="entry name" value="DNA-BINDING DOMAIN"/>
    <property type="match status" value="1"/>
</dbReference>
<keyword evidence="4" id="KW-0804">Transcription</keyword>
<dbReference type="CDD" id="cd00018">
    <property type="entry name" value="AP2"/>
    <property type="match status" value="1"/>
</dbReference>
<evidence type="ECO:0000256" key="5">
    <source>
        <dbReference type="ARBA" id="ARBA00023242"/>
    </source>
</evidence>
<evidence type="ECO:0000313" key="9">
    <source>
        <dbReference type="Proteomes" id="UP000734854"/>
    </source>
</evidence>
<dbReference type="InterPro" id="IPR016177">
    <property type="entry name" value="DNA-bd_dom_sf"/>
</dbReference>
<dbReference type="PROSITE" id="PS51032">
    <property type="entry name" value="AP2_ERF"/>
    <property type="match status" value="1"/>
</dbReference>
<accession>A0A8J5GU34</accession>
<gene>
    <name evidence="8" type="ORF">ZIOFF_027954</name>
</gene>
<dbReference type="InterPro" id="IPR001471">
    <property type="entry name" value="AP2/ERF_dom"/>
</dbReference>
<dbReference type="GO" id="GO:0003700">
    <property type="term" value="F:DNA-binding transcription factor activity"/>
    <property type="evidence" value="ECO:0007669"/>
    <property type="project" value="InterPro"/>
</dbReference>
<keyword evidence="9" id="KW-1185">Reference proteome</keyword>
<reference evidence="8 9" key="1">
    <citation type="submission" date="2020-08" db="EMBL/GenBank/DDBJ databases">
        <title>Plant Genome Project.</title>
        <authorList>
            <person name="Zhang R.-G."/>
        </authorList>
    </citation>
    <scope>NUCLEOTIDE SEQUENCE [LARGE SCALE GENOMIC DNA]</scope>
    <source>
        <tissue evidence="8">Rhizome</tissue>
    </source>
</reference>
<dbReference type="PANTHER" id="PTHR31190:SF181">
    <property type="entry name" value="OS02G0764700 PROTEIN"/>
    <property type="match status" value="1"/>
</dbReference>
<dbReference type="SUPFAM" id="SSF54171">
    <property type="entry name" value="DNA-binding domain"/>
    <property type="match status" value="1"/>
</dbReference>
<dbReference type="GO" id="GO:0005634">
    <property type="term" value="C:nucleus"/>
    <property type="evidence" value="ECO:0007669"/>
    <property type="project" value="UniProtKB-SubCell"/>
</dbReference>
<dbReference type="SMART" id="SM00380">
    <property type="entry name" value="AP2"/>
    <property type="match status" value="1"/>
</dbReference>
<keyword evidence="2" id="KW-0805">Transcription regulation</keyword>
<organism evidence="8 9">
    <name type="scientific">Zingiber officinale</name>
    <name type="common">Ginger</name>
    <name type="synonym">Amomum zingiber</name>
    <dbReference type="NCBI Taxonomy" id="94328"/>
    <lineage>
        <taxon>Eukaryota</taxon>
        <taxon>Viridiplantae</taxon>
        <taxon>Streptophyta</taxon>
        <taxon>Embryophyta</taxon>
        <taxon>Tracheophyta</taxon>
        <taxon>Spermatophyta</taxon>
        <taxon>Magnoliopsida</taxon>
        <taxon>Liliopsida</taxon>
        <taxon>Zingiberales</taxon>
        <taxon>Zingiberaceae</taxon>
        <taxon>Zingiber</taxon>
    </lineage>
</organism>
<comment type="caution">
    <text evidence="8">The sequence shown here is derived from an EMBL/GenBank/DDBJ whole genome shotgun (WGS) entry which is preliminary data.</text>
</comment>
<sequence>MKANHQIPLKEAFFCCPSSVNFILFSHKDAVSQSRGWSPLIGWDWEESEGRQNSWKPPIWVEIPLQYWLSKCLVLFQRWLGNLLAALWEARLSECSDAGCSGSSSSIGSLVASPIDVADISSAIAGLLIRLAAVVVEVAPDAPLIVGIARLKELISVPPRRSGVSSVPNGNLLSSVWAPYSIFTHSKSKIYKSIPLPQRQYSTTTRRSFSSMVANKDDCLHLQTAISSANEDYCLFSRQQEHSVIVKALIHVISGYPSPELPQASGACSTCGIGGCLGCHFFGEEPRSATKAIHGGTMATPPARPRKKKKKNKYRGVRQRPWGKWAAEIRDPRRAVRKWLGTFDTAEEAARAYDAAAIEFRGARAKLNFPFPEHRGGHEISSCQSSTLTSSSASHPQMDGEQQQGQGQESVDLWEGLQDLMTLDEHPC</sequence>
<feature type="region of interest" description="Disordered" evidence="6">
    <location>
        <begin position="376"/>
        <end position="409"/>
    </location>
</feature>
<protein>
    <recommendedName>
        <fullName evidence="7">AP2/ERF domain-containing protein</fullName>
    </recommendedName>
</protein>
<dbReference type="Pfam" id="PF00847">
    <property type="entry name" value="AP2"/>
    <property type="match status" value="1"/>
</dbReference>
<evidence type="ECO:0000256" key="2">
    <source>
        <dbReference type="ARBA" id="ARBA00023015"/>
    </source>
</evidence>
<evidence type="ECO:0000313" key="8">
    <source>
        <dbReference type="EMBL" id="KAG6509946.1"/>
    </source>
</evidence>
<dbReference type="AlphaFoldDB" id="A0A8J5GU34"/>
<proteinExistence type="predicted"/>
<keyword evidence="5" id="KW-0539">Nucleus</keyword>
<evidence type="ECO:0000256" key="1">
    <source>
        <dbReference type="ARBA" id="ARBA00004123"/>
    </source>
</evidence>
<comment type="subcellular location">
    <subcellularLocation>
        <location evidence="1">Nucleus</location>
    </subcellularLocation>
</comment>
<feature type="region of interest" description="Disordered" evidence="6">
    <location>
        <begin position="292"/>
        <end position="317"/>
    </location>
</feature>
<dbReference type="InterPro" id="IPR044808">
    <property type="entry name" value="ERF_plant"/>
</dbReference>
<feature type="compositionally biased region" description="Low complexity" evidence="6">
    <location>
        <begin position="381"/>
        <end position="409"/>
    </location>
</feature>
<name>A0A8J5GU34_ZINOF</name>
<evidence type="ECO:0000256" key="3">
    <source>
        <dbReference type="ARBA" id="ARBA00023125"/>
    </source>
</evidence>
<dbReference type="Proteomes" id="UP000734854">
    <property type="component" value="Unassembled WGS sequence"/>
</dbReference>
<dbReference type="GO" id="GO:0003677">
    <property type="term" value="F:DNA binding"/>
    <property type="evidence" value="ECO:0007669"/>
    <property type="project" value="UniProtKB-KW"/>
</dbReference>
<dbReference type="PRINTS" id="PR00367">
    <property type="entry name" value="ETHRSPELEMNT"/>
</dbReference>
<feature type="domain" description="AP2/ERF" evidence="7">
    <location>
        <begin position="313"/>
        <end position="370"/>
    </location>
</feature>
<evidence type="ECO:0000256" key="4">
    <source>
        <dbReference type="ARBA" id="ARBA00023163"/>
    </source>
</evidence>
<evidence type="ECO:0000256" key="6">
    <source>
        <dbReference type="SAM" id="MobiDB-lite"/>
    </source>
</evidence>
<evidence type="ECO:0000259" key="7">
    <source>
        <dbReference type="PROSITE" id="PS51032"/>
    </source>
</evidence>
<dbReference type="EMBL" id="JACMSC010000008">
    <property type="protein sequence ID" value="KAG6509946.1"/>
    <property type="molecule type" value="Genomic_DNA"/>
</dbReference>
<dbReference type="GO" id="GO:0009873">
    <property type="term" value="P:ethylene-activated signaling pathway"/>
    <property type="evidence" value="ECO:0007669"/>
    <property type="project" value="InterPro"/>
</dbReference>
<feature type="compositionally biased region" description="Basic residues" evidence="6">
    <location>
        <begin position="304"/>
        <end position="317"/>
    </location>
</feature>
<dbReference type="FunFam" id="3.30.730.10:FF:000001">
    <property type="entry name" value="Ethylene-responsive transcription factor 2"/>
    <property type="match status" value="1"/>
</dbReference>